<accession>A0ABZ2XEM2</accession>
<keyword evidence="9" id="KW-1185">Reference proteome</keyword>
<dbReference type="PANTHER" id="PTHR36115">
    <property type="entry name" value="PROLINE-RICH ANTIGEN HOMOLOG-RELATED"/>
    <property type="match status" value="1"/>
</dbReference>
<dbReference type="Proteomes" id="UP001479520">
    <property type="component" value="Chromosome"/>
</dbReference>
<evidence type="ECO:0000256" key="3">
    <source>
        <dbReference type="ARBA" id="ARBA00022692"/>
    </source>
</evidence>
<dbReference type="InterPro" id="IPR010432">
    <property type="entry name" value="RDD"/>
</dbReference>
<dbReference type="EMBL" id="CP151406">
    <property type="protein sequence ID" value="WZJ20823.1"/>
    <property type="molecule type" value="Genomic_DNA"/>
</dbReference>
<feature type="transmembrane region" description="Helical" evidence="6">
    <location>
        <begin position="15"/>
        <end position="35"/>
    </location>
</feature>
<name>A0ABZ2XEM2_9RHOO</name>
<feature type="transmembrane region" description="Helical" evidence="6">
    <location>
        <begin position="102"/>
        <end position="120"/>
    </location>
</feature>
<evidence type="ECO:0000256" key="1">
    <source>
        <dbReference type="ARBA" id="ARBA00004651"/>
    </source>
</evidence>
<dbReference type="InterPro" id="IPR051791">
    <property type="entry name" value="Pra-immunoreactive"/>
</dbReference>
<evidence type="ECO:0000256" key="5">
    <source>
        <dbReference type="ARBA" id="ARBA00023136"/>
    </source>
</evidence>
<gene>
    <name evidence="8" type="ORF">AADV58_12830</name>
</gene>
<evidence type="ECO:0000256" key="2">
    <source>
        <dbReference type="ARBA" id="ARBA00022475"/>
    </source>
</evidence>
<dbReference type="RefSeq" id="WP_028995292.1">
    <property type="nucleotide sequence ID" value="NZ_CP151406.1"/>
</dbReference>
<evidence type="ECO:0000256" key="4">
    <source>
        <dbReference type="ARBA" id="ARBA00022989"/>
    </source>
</evidence>
<evidence type="ECO:0000313" key="8">
    <source>
        <dbReference type="EMBL" id="WZJ20823.1"/>
    </source>
</evidence>
<keyword evidence="2" id="KW-1003">Cell membrane</keyword>
<keyword evidence="3 6" id="KW-0812">Transmembrane</keyword>
<protein>
    <submittedName>
        <fullName evidence="8">RDD family protein</fullName>
    </submittedName>
</protein>
<feature type="transmembrane region" description="Helical" evidence="6">
    <location>
        <begin position="47"/>
        <end position="69"/>
    </location>
</feature>
<keyword evidence="4 6" id="KW-1133">Transmembrane helix</keyword>
<dbReference type="PANTHER" id="PTHR36115:SF4">
    <property type="entry name" value="MEMBRANE PROTEIN"/>
    <property type="match status" value="1"/>
</dbReference>
<evidence type="ECO:0000259" key="7">
    <source>
        <dbReference type="Pfam" id="PF06271"/>
    </source>
</evidence>
<feature type="domain" description="RDD" evidence="7">
    <location>
        <begin position="6"/>
        <end position="133"/>
    </location>
</feature>
<reference evidence="8 9" key="1">
    <citation type="submission" date="2024-04" db="EMBL/GenBank/DDBJ databases">
        <title>Dissimilatory iodate-reducing microorganisms contribute to the enrichment of iodine in groundwater.</title>
        <authorList>
            <person name="Jiang Z."/>
        </authorList>
    </citation>
    <scope>NUCLEOTIDE SEQUENCE [LARGE SCALE GENOMIC DNA]</scope>
    <source>
        <strain evidence="8 9">NCP973</strain>
    </source>
</reference>
<proteinExistence type="predicted"/>
<keyword evidence="5 6" id="KW-0472">Membrane</keyword>
<evidence type="ECO:0000256" key="6">
    <source>
        <dbReference type="SAM" id="Phobius"/>
    </source>
</evidence>
<comment type="subcellular location">
    <subcellularLocation>
        <location evidence="1">Cell membrane</location>
        <topology evidence="1">Multi-pass membrane protein</topology>
    </subcellularLocation>
</comment>
<sequence length="151" mass="17106">MNEQEYAGFWIRTGAAIIDTVLMLIIILPILTAIYGTEYWESESFFLGFWDAMFNYVIPAIAVIIFWVYKSATPGKMATRLTIVDAKTGGKPSTGQFIGRYLAYYVSMIPLFLGIIWVGIDRKKQGWHDKIAGTVVIRSNHKEPVSFEQQA</sequence>
<organism evidence="8 9">
    <name type="scientific">Azonexus hydrophilus</name>
    <dbReference type="NCBI Taxonomy" id="418702"/>
    <lineage>
        <taxon>Bacteria</taxon>
        <taxon>Pseudomonadati</taxon>
        <taxon>Pseudomonadota</taxon>
        <taxon>Betaproteobacteria</taxon>
        <taxon>Rhodocyclales</taxon>
        <taxon>Azonexaceae</taxon>
        <taxon>Azonexus</taxon>
    </lineage>
</organism>
<dbReference type="Pfam" id="PF06271">
    <property type="entry name" value="RDD"/>
    <property type="match status" value="1"/>
</dbReference>
<evidence type="ECO:0000313" key="9">
    <source>
        <dbReference type="Proteomes" id="UP001479520"/>
    </source>
</evidence>